<dbReference type="InterPro" id="IPR011990">
    <property type="entry name" value="TPR-like_helical_dom_sf"/>
</dbReference>
<dbReference type="SUPFAM" id="SSF48452">
    <property type="entry name" value="TPR-like"/>
    <property type="match status" value="1"/>
</dbReference>
<keyword evidence="1" id="KW-0812">Transmembrane</keyword>
<evidence type="ECO:0008006" key="4">
    <source>
        <dbReference type="Google" id="ProtNLM"/>
    </source>
</evidence>
<sequence>MIFALVPYILQLALIIHCIKTNKPFYWIYLIIFIPYVGGVAYLIVELLPALLNSRQLRQTGQSIVHTFNPSLAIKKLQEQLENQDTVSNRTALAQAYIEAQQYDKAVPLLQSCLTGPFADDRPTLFLLARALFADGQNTAAQGSSGVRTAAEILQKLQQKQAFLSTDEKLFDLRVRSSLAEKPLLGEFVSLWNESKNFEAGFYCVQVLAQNGETEQARTVTDEMRKILKTYKNFSRSIGAEWLRKAQTLV</sequence>
<organism evidence="2 3">
    <name type="scientific">Treponema maltophilum ATCC 51939</name>
    <dbReference type="NCBI Taxonomy" id="1125699"/>
    <lineage>
        <taxon>Bacteria</taxon>
        <taxon>Pseudomonadati</taxon>
        <taxon>Spirochaetota</taxon>
        <taxon>Spirochaetia</taxon>
        <taxon>Spirochaetales</taxon>
        <taxon>Treponemataceae</taxon>
        <taxon>Treponema</taxon>
    </lineage>
</organism>
<comment type="caution">
    <text evidence="2">The sequence shown here is derived from an EMBL/GenBank/DDBJ whole genome shotgun (WGS) entry which is preliminary data.</text>
</comment>
<keyword evidence="3" id="KW-1185">Reference proteome</keyword>
<dbReference type="AlphaFoldDB" id="S3KFY7"/>
<dbReference type="OrthoDB" id="794036at2"/>
<reference evidence="2 3" key="1">
    <citation type="submission" date="2013-04" db="EMBL/GenBank/DDBJ databases">
        <title>The Genome Sequence of Treponema maltophilum ATCC 51939.</title>
        <authorList>
            <consortium name="The Broad Institute Genomics Platform"/>
            <person name="Earl A."/>
            <person name="Ward D."/>
            <person name="Feldgarden M."/>
            <person name="Gevers D."/>
            <person name="Leonetti C."/>
            <person name="Blanton J.M."/>
            <person name="Dewhirst F.E."/>
            <person name="Izard J."/>
            <person name="Walker B."/>
            <person name="Young S."/>
            <person name="Zeng Q."/>
            <person name="Gargeya S."/>
            <person name="Fitzgerald M."/>
            <person name="Haas B."/>
            <person name="Abouelleil A."/>
            <person name="Allen A.W."/>
            <person name="Alvarado L."/>
            <person name="Arachchi H.M."/>
            <person name="Berlin A.M."/>
            <person name="Chapman S.B."/>
            <person name="Gainer-Dewar J."/>
            <person name="Goldberg J."/>
            <person name="Griggs A."/>
            <person name="Gujja S."/>
            <person name="Hansen M."/>
            <person name="Howarth C."/>
            <person name="Imamovic A."/>
            <person name="Ireland A."/>
            <person name="Larimer J."/>
            <person name="McCowan C."/>
            <person name="Murphy C."/>
            <person name="Pearson M."/>
            <person name="Poon T.W."/>
            <person name="Priest M."/>
            <person name="Roberts A."/>
            <person name="Saif S."/>
            <person name="Shea T."/>
            <person name="Sisk P."/>
            <person name="Sykes S."/>
            <person name="Wortman J."/>
            <person name="Nusbaum C."/>
            <person name="Birren B."/>
        </authorList>
    </citation>
    <scope>NUCLEOTIDE SEQUENCE [LARGE SCALE GENOMIC DNA]</scope>
    <source>
        <strain evidence="2 3">ATCC 51939</strain>
    </source>
</reference>
<accession>S3KFY7</accession>
<dbReference type="HOGENOM" id="CLU_088596_0_0_12"/>
<evidence type="ECO:0000313" key="2">
    <source>
        <dbReference type="EMBL" id="EPF31127.1"/>
    </source>
</evidence>
<keyword evidence="1" id="KW-0472">Membrane</keyword>
<protein>
    <recommendedName>
        <fullName evidence="4">Cardiolipin synthase N-terminal domain-containing protein</fullName>
    </recommendedName>
</protein>
<dbReference type="InterPro" id="IPR014562">
    <property type="entry name" value="UCP030959_TPR_rpt-cont"/>
</dbReference>
<gene>
    <name evidence="2" type="ORF">HMPREF9194_01464</name>
</gene>
<dbReference type="PIRSF" id="PIRSF030959">
    <property type="entry name" value="UCP030959"/>
    <property type="match status" value="1"/>
</dbReference>
<dbReference type="RefSeq" id="WP_016525738.1">
    <property type="nucleotide sequence ID" value="NZ_KE332518.1"/>
</dbReference>
<keyword evidence="1" id="KW-1133">Transmembrane helix</keyword>
<dbReference type="PATRIC" id="fig|1125699.3.peg.1475"/>
<evidence type="ECO:0000256" key="1">
    <source>
        <dbReference type="SAM" id="Phobius"/>
    </source>
</evidence>
<evidence type="ECO:0000313" key="3">
    <source>
        <dbReference type="Proteomes" id="UP000014541"/>
    </source>
</evidence>
<proteinExistence type="predicted"/>
<name>S3KFY7_TREMA</name>
<dbReference type="Proteomes" id="UP000014541">
    <property type="component" value="Unassembled WGS sequence"/>
</dbReference>
<dbReference type="Gene3D" id="1.25.40.10">
    <property type="entry name" value="Tetratricopeptide repeat domain"/>
    <property type="match status" value="1"/>
</dbReference>
<feature type="transmembrane region" description="Helical" evidence="1">
    <location>
        <begin position="28"/>
        <end position="52"/>
    </location>
</feature>
<dbReference type="EMBL" id="ATFF01000006">
    <property type="protein sequence ID" value="EPF31127.1"/>
    <property type="molecule type" value="Genomic_DNA"/>
</dbReference>
<dbReference type="STRING" id="1125699.HMPREF9194_01464"/>
<dbReference type="eggNOG" id="COG4700">
    <property type="taxonomic scope" value="Bacteria"/>
</dbReference>